<name>A0A100W8N9_MYCCR</name>
<evidence type="ECO:0000259" key="4">
    <source>
        <dbReference type="Pfam" id="PF23359"/>
    </source>
</evidence>
<proteinExistence type="predicted"/>
<accession>A0A100W8N9</accession>
<feature type="region of interest" description="Disordered" evidence="2">
    <location>
        <begin position="61"/>
        <end position="80"/>
    </location>
</feature>
<reference evidence="6" key="1">
    <citation type="journal article" date="2016" name="Genome Announc.">
        <title>Draft Genome Sequences of Five Rapidly Growing Mycobacterium Species, M. thermoresistibile, M. fortuitum subsp. acetamidolyticum, M. canariasense, M. brisbanense, and M. novocastrense.</title>
        <authorList>
            <person name="Katahira K."/>
            <person name="Ogura Y."/>
            <person name="Gotoh Y."/>
            <person name="Hayashi T."/>
        </authorList>
    </citation>
    <scope>NUCLEOTIDE SEQUENCE [LARGE SCALE GENOMIC DNA]</scope>
    <source>
        <strain evidence="6">JCM15298</strain>
    </source>
</reference>
<evidence type="ECO:0000313" key="5">
    <source>
        <dbReference type="EMBL" id="GAS93565.1"/>
    </source>
</evidence>
<dbReference type="InterPro" id="IPR055370">
    <property type="entry name" value="Lsr2_DNA-bd"/>
</dbReference>
<dbReference type="InterPro" id="IPR042261">
    <property type="entry name" value="Lsr2-like_dimerization"/>
</dbReference>
<sequence length="115" mass="12749">MAERIIHQLIDDLDGSEIPIDKGERIEFSIRGISYQIDLSPTNANKLDKALKPFIEAGTRVRGSRRSTATKGAPRGASSREQLAAIREWARKSGYEVSDRGRIKAEVVEAFEAAH</sequence>
<evidence type="ECO:0000256" key="1">
    <source>
        <dbReference type="ARBA" id="ARBA00023125"/>
    </source>
</evidence>
<dbReference type="AlphaFoldDB" id="A0A100W8N9"/>
<feature type="domain" description="Lsr2 dimerization" evidence="3">
    <location>
        <begin position="1"/>
        <end position="61"/>
    </location>
</feature>
<protein>
    <recommendedName>
        <fullName evidence="7">Lsr2 family protein</fullName>
    </recommendedName>
</protein>
<dbReference type="Gene3D" id="4.10.320.10">
    <property type="entry name" value="E3-binding domain"/>
    <property type="match status" value="1"/>
</dbReference>
<dbReference type="Pfam" id="PF11774">
    <property type="entry name" value="Lsr2"/>
    <property type="match status" value="1"/>
</dbReference>
<reference evidence="6" key="2">
    <citation type="submission" date="2016-02" db="EMBL/GenBank/DDBJ databases">
        <title>Draft genome sequence of five rapidly growing Mycobacterium species.</title>
        <authorList>
            <person name="Katahira K."/>
            <person name="Gotou Y."/>
            <person name="Iida K."/>
            <person name="Ogura Y."/>
            <person name="Hayashi T."/>
        </authorList>
    </citation>
    <scope>NUCLEOTIDE SEQUENCE [LARGE SCALE GENOMIC DNA]</scope>
    <source>
        <strain evidence="6">JCM15298</strain>
    </source>
</reference>
<dbReference type="InterPro" id="IPR024412">
    <property type="entry name" value="Lsr2_dim_dom"/>
</dbReference>
<feature type="domain" description="Lsr2 DNA-binding" evidence="4">
    <location>
        <begin position="79"/>
        <end position="114"/>
    </location>
</feature>
<dbReference type="OrthoDB" id="4113332at2"/>
<dbReference type="RefSeq" id="WP_062654965.1">
    <property type="nucleotide sequence ID" value="NZ_BCSY01000020.1"/>
</dbReference>
<evidence type="ECO:0000313" key="6">
    <source>
        <dbReference type="Proteomes" id="UP000069443"/>
    </source>
</evidence>
<evidence type="ECO:0000259" key="3">
    <source>
        <dbReference type="Pfam" id="PF11774"/>
    </source>
</evidence>
<comment type="caution">
    <text evidence="5">The sequence shown here is derived from an EMBL/GenBank/DDBJ whole genome shotgun (WGS) entry which is preliminary data.</text>
</comment>
<dbReference type="Gene3D" id="3.30.60.230">
    <property type="entry name" value="Lsr2, dimerization domain"/>
    <property type="match status" value="1"/>
</dbReference>
<dbReference type="GO" id="GO:0016746">
    <property type="term" value="F:acyltransferase activity"/>
    <property type="evidence" value="ECO:0007669"/>
    <property type="project" value="InterPro"/>
</dbReference>
<gene>
    <name evidence="5" type="ORF">RMCC_0531</name>
</gene>
<keyword evidence="1" id="KW-0238">DNA-binding</keyword>
<dbReference type="InterPro" id="IPR036625">
    <property type="entry name" value="E3-bd_dom_sf"/>
</dbReference>
<organism evidence="5 6">
    <name type="scientific">Mycolicibacterium canariasense</name>
    <name type="common">Mycobacterium canariasense</name>
    <dbReference type="NCBI Taxonomy" id="228230"/>
    <lineage>
        <taxon>Bacteria</taxon>
        <taxon>Bacillati</taxon>
        <taxon>Actinomycetota</taxon>
        <taxon>Actinomycetes</taxon>
        <taxon>Mycobacteriales</taxon>
        <taxon>Mycobacteriaceae</taxon>
        <taxon>Mycolicibacterium</taxon>
    </lineage>
</organism>
<dbReference type="Proteomes" id="UP000069443">
    <property type="component" value="Unassembled WGS sequence"/>
</dbReference>
<dbReference type="EMBL" id="BCSY01000020">
    <property type="protein sequence ID" value="GAS93565.1"/>
    <property type="molecule type" value="Genomic_DNA"/>
</dbReference>
<evidence type="ECO:0008006" key="7">
    <source>
        <dbReference type="Google" id="ProtNLM"/>
    </source>
</evidence>
<dbReference type="STRING" id="228230.RMCC_0531"/>
<keyword evidence="6" id="KW-1185">Reference proteome</keyword>
<dbReference type="GO" id="GO:0003677">
    <property type="term" value="F:DNA binding"/>
    <property type="evidence" value="ECO:0007669"/>
    <property type="project" value="UniProtKB-KW"/>
</dbReference>
<evidence type="ECO:0000256" key="2">
    <source>
        <dbReference type="SAM" id="MobiDB-lite"/>
    </source>
</evidence>
<dbReference type="Pfam" id="PF23359">
    <property type="entry name" value="Lsr2_DNA-bd"/>
    <property type="match status" value="1"/>
</dbReference>